<reference evidence="1" key="1">
    <citation type="submission" date="2022-11" db="EMBL/GenBank/DDBJ databases">
        <title>Genome Sequence of Nemania bipapillata.</title>
        <authorList>
            <person name="Buettner E."/>
        </authorList>
    </citation>
    <scope>NUCLEOTIDE SEQUENCE</scope>
    <source>
        <strain evidence="1">CP14</strain>
    </source>
</reference>
<name>A0ACC2J7F8_9PEZI</name>
<dbReference type="EMBL" id="JAPESX010000092">
    <property type="protein sequence ID" value="KAJ8123371.1"/>
    <property type="molecule type" value="Genomic_DNA"/>
</dbReference>
<protein>
    <submittedName>
        <fullName evidence="1">Uncharacterized protein</fullName>
    </submittedName>
</protein>
<dbReference type="Proteomes" id="UP001153334">
    <property type="component" value="Unassembled WGS sequence"/>
</dbReference>
<accession>A0ACC2J7F8</accession>
<evidence type="ECO:0000313" key="2">
    <source>
        <dbReference type="Proteomes" id="UP001153334"/>
    </source>
</evidence>
<gene>
    <name evidence="1" type="ORF">ONZ43_g665</name>
</gene>
<evidence type="ECO:0000313" key="1">
    <source>
        <dbReference type="EMBL" id="KAJ8123371.1"/>
    </source>
</evidence>
<keyword evidence="2" id="KW-1185">Reference proteome</keyword>
<comment type="caution">
    <text evidence="1">The sequence shown here is derived from an EMBL/GenBank/DDBJ whole genome shotgun (WGS) entry which is preliminary data.</text>
</comment>
<sequence>MLREIIEKRKADLRDGTFKKEIGESRDLLTYMLEESELQRQLTGQEPWTVEEIIGHLLNFTSAGHESTANTLSWALYILSTRHEVQNLLRGEIQELLKSNPKPTYEEITGLHYLHNFVREVLRVYSPSIMGPREAAKDLEIEGVHIPKGTQVDLHMPLLHHHQGVWGPDASTFDPERWDKLSGDNASPYAFEAFIQGPRMCPGKNFAVIEIKAILIELVKEEVCESCW</sequence>
<proteinExistence type="predicted"/>
<organism evidence="1 2">
    <name type="scientific">Nemania bipapillata</name>
    <dbReference type="NCBI Taxonomy" id="110536"/>
    <lineage>
        <taxon>Eukaryota</taxon>
        <taxon>Fungi</taxon>
        <taxon>Dikarya</taxon>
        <taxon>Ascomycota</taxon>
        <taxon>Pezizomycotina</taxon>
        <taxon>Sordariomycetes</taxon>
        <taxon>Xylariomycetidae</taxon>
        <taxon>Xylariales</taxon>
        <taxon>Xylariaceae</taxon>
        <taxon>Nemania</taxon>
    </lineage>
</organism>